<gene>
    <name evidence="2" type="ORF">F4V91_26735</name>
</gene>
<comment type="caution">
    <text evidence="2">The sequence shown here is derived from an EMBL/GenBank/DDBJ whole genome shotgun (WGS) entry which is preliminary data.</text>
</comment>
<evidence type="ECO:0000259" key="1">
    <source>
        <dbReference type="Pfam" id="PF07158"/>
    </source>
</evidence>
<protein>
    <recommendedName>
        <fullName evidence="1">Dicarboxylate carrier MatC N-terminal domain-containing protein</fullName>
    </recommendedName>
</protein>
<sequence length="54" mass="5652">MELLAIGLLVAIFIIATIQPINMGALAFVDASALGSMIIGMKPSEDFRFPSNAA</sequence>
<dbReference type="AlphaFoldDB" id="A0A6A1TI13"/>
<dbReference type="EMBL" id="VZUL01000003">
    <property type="protein sequence ID" value="KAB1083191.1"/>
    <property type="molecule type" value="Genomic_DNA"/>
</dbReference>
<evidence type="ECO:0000313" key="3">
    <source>
        <dbReference type="Proteomes" id="UP000386575"/>
    </source>
</evidence>
<reference evidence="2 3" key="1">
    <citation type="submission" date="2019-09" db="EMBL/GenBank/DDBJ databases">
        <title>Genome sequencing of Ng87 strain.</title>
        <authorList>
            <person name="Karasev E.S."/>
            <person name="Andronov E."/>
        </authorList>
    </citation>
    <scope>NUCLEOTIDE SEQUENCE [LARGE SCALE GENOMIC DNA]</scope>
    <source>
        <strain evidence="2 3">Ng87</strain>
    </source>
</reference>
<dbReference type="InterPro" id="IPR009827">
    <property type="entry name" value="MatC_N"/>
</dbReference>
<dbReference type="Proteomes" id="UP000386575">
    <property type="component" value="Unassembled WGS sequence"/>
</dbReference>
<feature type="domain" description="Dicarboxylate carrier MatC N-terminal" evidence="1">
    <location>
        <begin position="2"/>
        <end position="49"/>
    </location>
</feature>
<organism evidence="2 3">
    <name type="scientific">Neorhizobium galegae</name>
    <name type="common">Rhizobium galegae</name>
    <dbReference type="NCBI Taxonomy" id="399"/>
    <lineage>
        <taxon>Bacteria</taxon>
        <taxon>Pseudomonadati</taxon>
        <taxon>Pseudomonadota</taxon>
        <taxon>Alphaproteobacteria</taxon>
        <taxon>Hyphomicrobiales</taxon>
        <taxon>Rhizobiaceae</taxon>
        <taxon>Rhizobium/Agrobacterium group</taxon>
        <taxon>Neorhizobium</taxon>
    </lineage>
</organism>
<proteinExistence type="predicted"/>
<dbReference type="Pfam" id="PF07158">
    <property type="entry name" value="MatC_N"/>
    <property type="match status" value="1"/>
</dbReference>
<name>A0A6A1TI13_NEOGA</name>
<evidence type="ECO:0000313" key="2">
    <source>
        <dbReference type="EMBL" id="KAB1083191.1"/>
    </source>
</evidence>
<accession>A0A6A1TI13</accession>